<evidence type="ECO:0000313" key="2">
    <source>
        <dbReference type="EMBL" id="MDJ1645998.1"/>
    </source>
</evidence>
<name>A0AAJ1PSM7_9MOLU</name>
<keyword evidence="3" id="KW-1185">Reference proteome</keyword>
<dbReference type="Proteomes" id="UP001224428">
    <property type="component" value="Unassembled WGS sequence"/>
</dbReference>
<accession>A0AAJ1PSM7</accession>
<dbReference type="AlphaFoldDB" id="A0AAJ1PSM7"/>
<evidence type="ECO:0000256" key="1">
    <source>
        <dbReference type="SAM" id="Phobius"/>
    </source>
</evidence>
<feature type="transmembrane region" description="Helical" evidence="1">
    <location>
        <begin position="49"/>
        <end position="73"/>
    </location>
</feature>
<proteinExistence type="predicted"/>
<keyword evidence="1" id="KW-0472">Membrane</keyword>
<gene>
    <name evidence="2" type="ORF">QLQ80_02815</name>
</gene>
<sequence length="82" mass="9863">MQQNIQLIPLTIGIIFALFIWISFLFGSFKLKKVLFNHLPKLKLLRIDFFINLLIIFFSIIIFIIFFILVILYELKMKQKEV</sequence>
<keyword evidence="1" id="KW-1133">Transmembrane helix</keyword>
<keyword evidence="1" id="KW-0812">Transmembrane</keyword>
<dbReference type="EMBL" id="JASDDP010000024">
    <property type="protein sequence ID" value="MDJ1645998.1"/>
    <property type="molecule type" value="Genomic_DNA"/>
</dbReference>
<organism evidence="2 3">
    <name type="scientific">Mycoplasma phocimorsus</name>
    <dbReference type="NCBI Taxonomy" id="3045839"/>
    <lineage>
        <taxon>Bacteria</taxon>
        <taxon>Bacillati</taxon>
        <taxon>Mycoplasmatota</taxon>
        <taxon>Mollicutes</taxon>
        <taxon>Mycoplasmataceae</taxon>
        <taxon>Mycoplasma</taxon>
    </lineage>
</organism>
<dbReference type="RefSeq" id="WP_283827389.1">
    <property type="nucleotide sequence ID" value="NZ_JASDDP010000024.1"/>
</dbReference>
<comment type="caution">
    <text evidence="2">The sequence shown here is derived from an EMBL/GenBank/DDBJ whole genome shotgun (WGS) entry which is preliminary data.</text>
</comment>
<evidence type="ECO:0000313" key="3">
    <source>
        <dbReference type="Proteomes" id="UP001224428"/>
    </source>
</evidence>
<feature type="transmembrane region" description="Helical" evidence="1">
    <location>
        <begin position="7"/>
        <end position="29"/>
    </location>
</feature>
<reference evidence="2" key="1">
    <citation type="submission" date="2023-05" db="EMBL/GenBank/DDBJ databases">
        <title>Mycoplasma phocimorsus sp. nov., isolated from Scandinavian patients with seal finger or septic arthritis after contact with seals.</title>
        <authorList>
            <person name="Skafte-Holm A."/>
            <person name="Pedersen T.R."/>
            <person name="Froelund M."/>
            <person name="Stegger M."/>
            <person name="Qvortrup K."/>
            <person name="Michaels D.L."/>
            <person name="Brown D.R."/>
            <person name="Jensen J.S."/>
        </authorList>
    </citation>
    <scope>NUCLEOTIDE SEQUENCE</scope>
    <source>
        <strain evidence="2">M5725</strain>
    </source>
</reference>
<protein>
    <submittedName>
        <fullName evidence="2">Uncharacterized protein</fullName>
    </submittedName>
</protein>